<dbReference type="Pfam" id="PF07660">
    <property type="entry name" value="STN"/>
    <property type="match status" value="1"/>
</dbReference>
<dbReference type="InterPro" id="IPR023997">
    <property type="entry name" value="TonB-dep_OMP_SusC/RagA_CS"/>
</dbReference>
<feature type="domain" description="Secretin/TonB short N-terminal" evidence="9">
    <location>
        <begin position="69"/>
        <end position="118"/>
    </location>
</feature>
<proteinExistence type="inferred from homology"/>
<gene>
    <name evidence="11" type="ORF">GCM10009119_02810</name>
</gene>
<dbReference type="InterPro" id="IPR012910">
    <property type="entry name" value="Plug_dom"/>
</dbReference>
<keyword evidence="7 8" id="KW-0998">Cell outer membrane</keyword>
<sequence length="1160" mass="127671">MKQKLLHLGKTLSKNVLLGIFIQCLCLTTLMAGESTAQIKPIDKATIKVEKKSWKATALFEYIESTTEYLFVYPEDVVADLPSVDLTGQHKTVEDVLTTVAQGTGLKFKQVNNSIYVGGNQKQNILIQAPAADVIVSGVIKDDTDFPIPGATVIEKGTTNGTVTDVDGKYTLTVEEGAELVFSFVGYLAQTVPVQGRSMIDVVLLEDIGQLEEVVVVGYGTQKKSNLTGAVTDLKADKLVQTPVTNVKGLLIGQIPGLISNQNPGLPGEDNATLSIRGFGSPLVIVDGIESYLDRLDPNDIETVTVLKDASAAIYGARAGNGVILVTTKRGKEGTMSVNYHGYVATQKRLTFADQVDAAGFIKLGRDAVFNGQYNPLDPDAPISYGTLFTEENLEKYQSGAAPSYDWVDAVLKDTGSPLMNHNLSIRGGSDKVRYYSSVGYSSQSGIFKGDYEYKKLTLTNNLDIDLGKNLALIINGQYINETKDYSIVEPSQIWNDLQTAQPIYNPNLPDPDKAPYSGFNERSPVARINQRFSGYSKTYMHTLTGSAELKYSVPFVKGLAVGGKVNVRARNLQNASLATPYDVWTYDANAVTDDFDGYTLQGSILGNSFTRSYYYGGADDPNSRVLSRGYASFDRQFDKHEFGVLVFGEIENNIYRSLTVRRRDLLSTEVPQIGGTDELTRSSGTGRDIEYTRVSFAGRFNYAYDTKYLLEATLRADASSKFGSNAWGYFPSVSVGWNIAREEFLANSSVLDQLKLRLSYSQTGVDSNVGNTSFEFLSGYEEAVGSVYYLDGVANPIIATTGLANPNITWEETTLYNAGVDLTMLSGRLYATLDGFYRYRDGLLRIPLEALPSTFGATLPQVNLDSRSNRGFELSIGNQGTIGDFKYDISAGVAYAREKYENYQEDINMDDPIQVEFDQLSGRWVNVTYGYKSDGLFNTQAEVDQYLETYTIQDINTLPKPGDIRYVDINGDGVINRADRYQIGYGANPDITYSLSPRVSYKNFSLAMLLQGGTRFNVNISGAFRGAFNNEQIPLELHEQYTWTQDPSNPGIGSNPNAQLPAFERSGTRPWNNIQSDFWMYNGTYVRLKTATLTYSVPSSFLSKIKMSSANIYLSGDNLLSFNNMGIFKDAVDPEEATTANAYKLPLLRTMSFGVQLGF</sequence>
<dbReference type="Gene3D" id="2.60.40.1120">
    <property type="entry name" value="Carboxypeptidase-like, regulatory domain"/>
    <property type="match status" value="1"/>
</dbReference>
<dbReference type="Pfam" id="PF07715">
    <property type="entry name" value="Plug"/>
    <property type="match status" value="1"/>
</dbReference>
<dbReference type="RefSeq" id="WP_343848013.1">
    <property type="nucleotide sequence ID" value="NZ_BAAAFI010000002.1"/>
</dbReference>
<keyword evidence="6 8" id="KW-0472">Membrane</keyword>
<dbReference type="NCBIfam" id="TIGR04057">
    <property type="entry name" value="SusC_RagA_signa"/>
    <property type="match status" value="1"/>
</dbReference>
<dbReference type="PROSITE" id="PS52016">
    <property type="entry name" value="TONB_DEPENDENT_REC_3"/>
    <property type="match status" value="1"/>
</dbReference>
<keyword evidence="2 8" id="KW-0813">Transport</keyword>
<keyword evidence="3 8" id="KW-1134">Transmembrane beta strand</keyword>
<reference evidence="12" key="1">
    <citation type="journal article" date="2019" name="Int. J. Syst. Evol. Microbiol.">
        <title>The Global Catalogue of Microorganisms (GCM) 10K type strain sequencing project: providing services to taxonomists for standard genome sequencing and annotation.</title>
        <authorList>
            <consortium name="The Broad Institute Genomics Platform"/>
            <consortium name="The Broad Institute Genome Sequencing Center for Infectious Disease"/>
            <person name="Wu L."/>
            <person name="Ma J."/>
        </authorList>
    </citation>
    <scope>NUCLEOTIDE SEQUENCE [LARGE SCALE GENOMIC DNA]</scope>
    <source>
        <strain evidence="12">JCM 16112</strain>
    </source>
</reference>
<comment type="subcellular location">
    <subcellularLocation>
        <location evidence="1 8">Cell outer membrane</location>
        <topology evidence="1 8">Multi-pass membrane protein</topology>
    </subcellularLocation>
</comment>
<dbReference type="SUPFAM" id="SSF56935">
    <property type="entry name" value="Porins"/>
    <property type="match status" value="1"/>
</dbReference>
<evidence type="ECO:0000256" key="1">
    <source>
        <dbReference type="ARBA" id="ARBA00004571"/>
    </source>
</evidence>
<evidence type="ECO:0000256" key="2">
    <source>
        <dbReference type="ARBA" id="ARBA00022448"/>
    </source>
</evidence>
<evidence type="ECO:0000259" key="9">
    <source>
        <dbReference type="Pfam" id="PF07660"/>
    </source>
</evidence>
<comment type="caution">
    <text evidence="11">The sequence shown here is derived from an EMBL/GenBank/DDBJ whole genome shotgun (WGS) entry which is preliminary data.</text>
</comment>
<evidence type="ECO:0000256" key="5">
    <source>
        <dbReference type="ARBA" id="ARBA00022729"/>
    </source>
</evidence>
<dbReference type="InterPro" id="IPR037066">
    <property type="entry name" value="Plug_dom_sf"/>
</dbReference>
<feature type="domain" description="TonB-dependent receptor plug" evidence="10">
    <location>
        <begin position="224"/>
        <end position="323"/>
    </location>
</feature>
<evidence type="ECO:0000259" key="10">
    <source>
        <dbReference type="Pfam" id="PF07715"/>
    </source>
</evidence>
<dbReference type="Pfam" id="PF13715">
    <property type="entry name" value="CarbopepD_reg_2"/>
    <property type="match status" value="1"/>
</dbReference>
<keyword evidence="11" id="KW-0675">Receptor</keyword>
<keyword evidence="12" id="KW-1185">Reference proteome</keyword>
<dbReference type="Gene3D" id="2.40.170.20">
    <property type="entry name" value="TonB-dependent receptor, beta-barrel domain"/>
    <property type="match status" value="1"/>
</dbReference>
<keyword evidence="4 8" id="KW-0812">Transmembrane</keyword>
<dbReference type="InterPro" id="IPR039426">
    <property type="entry name" value="TonB-dep_rcpt-like"/>
</dbReference>
<dbReference type="InterPro" id="IPR011662">
    <property type="entry name" value="Secretin/TonB_short_N"/>
</dbReference>
<dbReference type="Proteomes" id="UP001500469">
    <property type="component" value="Unassembled WGS sequence"/>
</dbReference>
<dbReference type="PANTHER" id="PTHR30069:SF29">
    <property type="entry name" value="HEMOGLOBIN AND HEMOGLOBIN-HAPTOGLOBIN-BINDING PROTEIN 1-RELATED"/>
    <property type="match status" value="1"/>
</dbReference>
<dbReference type="NCBIfam" id="TIGR04056">
    <property type="entry name" value="OMP_RagA_SusC"/>
    <property type="match status" value="1"/>
</dbReference>
<evidence type="ECO:0000313" key="12">
    <source>
        <dbReference type="Proteomes" id="UP001500469"/>
    </source>
</evidence>
<evidence type="ECO:0000256" key="6">
    <source>
        <dbReference type="ARBA" id="ARBA00023136"/>
    </source>
</evidence>
<dbReference type="InterPro" id="IPR023996">
    <property type="entry name" value="TonB-dep_OMP_SusC/RagA"/>
</dbReference>
<dbReference type="SUPFAM" id="SSF49464">
    <property type="entry name" value="Carboxypeptidase regulatory domain-like"/>
    <property type="match status" value="1"/>
</dbReference>
<dbReference type="PANTHER" id="PTHR30069">
    <property type="entry name" value="TONB-DEPENDENT OUTER MEMBRANE RECEPTOR"/>
    <property type="match status" value="1"/>
</dbReference>
<evidence type="ECO:0000256" key="8">
    <source>
        <dbReference type="PROSITE-ProRule" id="PRU01360"/>
    </source>
</evidence>
<organism evidence="11 12">
    <name type="scientific">Algoriphagus jejuensis</name>
    <dbReference type="NCBI Taxonomy" id="419934"/>
    <lineage>
        <taxon>Bacteria</taxon>
        <taxon>Pseudomonadati</taxon>
        <taxon>Bacteroidota</taxon>
        <taxon>Cytophagia</taxon>
        <taxon>Cytophagales</taxon>
        <taxon>Cyclobacteriaceae</taxon>
        <taxon>Algoriphagus</taxon>
    </lineage>
</organism>
<evidence type="ECO:0000313" key="11">
    <source>
        <dbReference type="EMBL" id="GAA0877313.1"/>
    </source>
</evidence>
<evidence type="ECO:0000256" key="4">
    <source>
        <dbReference type="ARBA" id="ARBA00022692"/>
    </source>
</evidence>
<dbReference type="EMBL" id="BAAAFI010000002">
    <property type="protein sequence ID" value="GAA0877313.1"/>
    <property type="molecule type" value="Genomic_DNA"/>
</dbReference>
<evidence type="ECO:0000256" key="7">
    <source>
        <dbReference type="ARBA" id="ARBA00023237"/>
    </source>
</evidence>
<accession>A0ABN1MV88</accession>
<name>A0ABN1MV88_9BACT</name>
<comment type="similarity">
    <text evidence="8">Belongs to the TonB-dependent receptor family.</text>
</comment>
<dbReference type="InterPro" id="IPR036942">
    <property type="entry name" value="Beta-barrel_TonB_sf"/>
</dbReference>
<keyword evidence="5" id="KW-0732">Signal</keyword>
<protein>
    <submittedName>
        <fullName evidence="11">TonB-dependent receptor</fullName>
    </submittedName>
</protein>
<dbReference type="Gene3D" id="2.170.130.10">
    <property type="entry name" value="TonB-dependent receptor, plug domain"/>
    <property type="match status" value="1"/>
</dbReference>
<dbReference type="InterPro" id="IPR008969">
    <property type="entry name" value="CarboxyPept-like_regulatory"/>
</dbReference>
<evidence type="ECO:0000256" key="3">
    <source>
        <dbReference type="ARBA" id="ARBA00022452"/>
    </source>
</evidence>